<dbReference type="AlphaFoldDB" id="A0A5B7EQB8"/>
<accession>A0A5B7EQB8</accession>
<sequence>MPLRSCSVVGIPGVGSSWGLLVAARMDLGLFRYRALSFLSLYFRPNFLRRLLAMDLLDTGMLSEAGRSVLRLARESRSESSLAIMDGATEGVGVRPVGTRWAPNPENGPRWNFFPESPPLPQSLPESARTLSKNLCMTLLISGRAATFSRSSSTTDMLVLMMPDLLRVFLAVVITVLLARPLAWRQGGLVFGSLAQLLGEPAGQLLVLLDVCLPPVQKVLPSPKLRLLPAVPESHLLHAPQLLLHVDFLCWLLRLSLERISRFSSSSKSLASSSGIISVALSSELSGFRARSSSNLLKPESHSFSSGFTSSFLAGAGSWLLSFLAARFSWLSTRWIFLCSFSANAALPGSNTLLLDWGCSSWVLSSSLNSNTVEVLCASGWAGGAGRELPSGTASLVSVAGVLVGWADQDSGFAIPPLGGS</sequence>
<gene>
    <name evidence="1" type="ORF">E2C01_030218</name>
</gene>
<dbReference type="Proteomes" id="UP000324222">
    <property type="component" value="Unassembled WGS sequence"/>
</dbReference>
<organism evidence="1 2">
    <name type="scientific">Portunus trituberculatus</name>
    <name type="common">Swimming crab</name>
    <name type="synonym">Neptunus trituberculatus</name>
    <dbReference type="NCBI Taxonomy" id="210409"/>
    <lineage>
        <taxon>Eukaryota</taxon>
        <taxon>Metazoa</taxon>
        <taxon>Ecdysozoa</taxon>
        <taxon>Arthropoda</taxon>
        <taxon>Crustacea</taxon>
        <taxon>Multicrustacea</taxon>
        <taxon>Malacostraca</taxon>
        <taxon>Eumalacostraca</taxon>
        <taxon>Eucarida</taxon>
        <taxon>Decapoda</taxon>
        <taxon>Pleocyemata</taxon>
        <taxon>Brachyura</taxon>
        <taxon>Eubrachyura</taxon>
        <taxon>Portunoidea</taxon>
        <taxon>Portunidae</taxon>
        <taxon>Portuninae</taxon>
        <taxon>Portunus</taxon>
    </lineage>
</organism>
<proteinExistence type="predicted"/>
<evidence type="ECO:0000313" key="2">
    <source>
        <dbReference type="Proteomes" id="UP000324222"/>
    </source>
</evidence>
<protein>
    <submittedName>
        <fullName evidence="1">Uncharacterized protein</fullName>
    </submittedName>
</protein>
<evidence type="ECO:0000313" key="1">
    <source>
        <dbReference type="EMBL" id="MPC36751.1"/>
    </source>
</evidence>
<comment type="caution">
    <text evidence="1">The sequence shown here is derived from an EMBL/GenBank/DDBJ whole genome shotgun (WGS) entry which is preliminary data.</text>
</comment>
<reference evidence="1 2" key="1">
    <citation type="submission" date="2019-05" db="EMBL/GenBank/DDBJ databases">
        <title>Another draft genome of Portunus trituberculatus and its Hox gene families provides insights of decapod evolution.</title>
        <authorList>
            <person name="Jeong J.-H."/>
            <person name="Song I."/>
            <person name="Kim S."/>
            <person name="Choi T."/>
            <person name="Kim D."/>
            <person name="Ryu S."/>
            <person name="Kim W."/>
        </authorList>
    </citation>
    <scope>NUCLEOTIDE SEQUENCE [LARGE SCALE GENOMIC DNA]</scope>
    <source>
        <tissue evidence="1">Muscle</tissue>
    </source>
</reference>
<keyword evidence="2" id="KW-1185">Reference proteome</keyword>
<dbReference type="EMBL" id="VSRR010003598">
    <property type="protein sequence ID" value="MPC36751.1"/>
    <property type="molecule type" value="Genomic_DNA"/>
</dbReference>
<name>A0A5B7EQB8_PORTR</name>